<dbReference type="Gene3D" id="2.40.160.10">
    <property type="entry name" value="Porin"/>
    <property type="match status" value="1"/>
</dbReference>
<name>A0ABU5I4Y3_9HYPH</name>
<dbReference type="Pfam" id="PF07396">
    <property type="entry name" value="Porin_O_P"/>
    <property type="match status" value="1"/>
</dbReference>
<dbReference type="Proteomes" id="UP001294412">
    <property type="component" value="Unassembled WGS sequence"/>
</dbReference>
<proteinExistence type="predicted"/>
<dbReference type="RefSeq" id="WP_322188014.1">
    <property type="nucleotide sequence ID" value="NZ_JAXLPB010000005.1"/>
</dbReference>
<organism evidence="2 3">
    <name type="scientific">Fulvimarina uroteuthidis</name>
    <dbReference type="NCBI Taxonomy" id="3098149"/>
    <lineage>
        <taxon>Bacteria</taxon>
        <taxon>Pseudomonadati</taxon>
        <taxon>Pseudomonadota</taxon>
        <taxon>Alphaproteobacteria</taxon>
        <taxon>Hyphomicrobiales</taxon>
        <taxon>Aurantimonadaceae</taxon>
        <taxon>Fulvimarina</taxon>
    </lineage>
</organism>
<accession>A0ABU5I4Y3</accession>
<dbReference type="EMBL" id="JAXLPB010000005">
    <property type="protein sequence ID" value="MDY8110429.1"/>
    <property type="molecule type" value="Genomic_DNA"/>
</dbReference>
<keyword evidence="3" id="KW-1185">Reference proteome</keyword>
<sequence length="425" mass="45039">MHIENKARIAILRSAAAARLVAAALAGTAWLPSLAAAQSATNDAGLFSENERFLRFGSSDRNITLAPFIQLDGGYTDFTPGKDFWDTSDNLLRLYVYGTYDQFGGTFAYDFQNRTFPVRYAFVNYSPTDRLTFQVGQQDEPFSLQDYSGSRFLPFATSGQSAALIPGDNVGGVVKYGGDAYSLAGGIFGGDVNTGVDSEGLAFTGRATWAPVYAQSEITRGGDASGDGVGTQRVDRLLHLGAAISTRFDIDHSFGFSGGTNSTLTSRSIAAGPSFDDADQLLRGNLEASIVLGSLSIQGELTGARVEGSFDSGTAHGGYLYSTYFLTGETRGYSRSSGTFGRVVPKNPIDEGGFGAFEIGARIDYLDLTDLCPDGGAQFGASAVANLYLTKRVTLTSDYSYTVGTAGPNDGLTVHALTGRIQFAY</sequence>
<evidence type="ECO:0000313" key="3">
    <source>
        <dbReference type="Proteomes" id="UP001294412"/>
    </source>
</evidence>
<dbReference type="InterPro" id="IPR010870">
    <property type="entry name" value="Porin_O/P"/>
</dbReference>
<dbReference type="InterPro" id="IPR023614">
    <property type="entry name" value="Porin_dom_sf"/>
</dbReference>
<feature type="chain" id="PRO_5047298551" evidence="1">
    <location>
        <begin position="36"/>
        <end position="425"/>
    </location>
</feature>
<protein>
    <submittedName>
        <fullName evidence="2">Porin</fullName>
    </submittedName>
</protein>
<keyword evidence="1" id="KW-0732">Signal</keyword>
<gene>
    <name evidence="2" type="ORF">U0C82_14905</name>
</gene>
<evidence type="ECO:0000313" key="2">
    <source>
        <dbReference type="EMBL" id="MDY8110429.1"/>
    </source>
</evidence>
<reference evidence="2 3" key="1">
    <citation type="submission" date="2023-12" db="EMBL/GenBank/DDBJ databases">
        <title>Description of Novel Strain Fulvimarina sp. 2208YS6-2-32 isolated from Uroteuthis (Photololigo) edulis.</title>
        <authorList>
            <person name="Park J.-S."/>
        </authorList>
    </citation>
    <scope>NUCLEOTIDE SEQUENCE [LARGE SCALE GENOMIC DNA]</scope>
    <source>
        <strain evidence="2 3">2208YS6-2-32</strain>
    </source>
</reference>
<evidence type="ECO:0000256" key="1">
    <source>
        <dbReference type="SAM" id="SignalP"/>
    </source>
</evidence>
<dbReference type="SUPFAM" id="SSF56935">
    <property type="entry name" value="Porins"/>
    <property type="match status" value="1"/>
</dbReference>
<feature type="signal peptide" evidence="1">
    <location>
        <begin position="1"/>
        <end position="35"/>
    </location>
</feature>
<comment type="caution">
    <text evidence="2">The sequence shown here is derived from an EMBL/GenBank/DDBJ whole genome shotgun (WGS) entry which is preliminary data.</text>
</comment>